<dbReference type="AlphaFoldDB" id="A0A1I0GMX2"/>
<keyword evidence="3 6" id="KW-0812">Transmembrane</keyword>
<keyword evidence="5 6" id="KW-0472">Membrane</keyword>
<keyword evidence="2" id="KW-1003">Cell membrane</keyword>
<evidence type="ECO:0000313" key="8">
    <source>
        <dbReference type="EMBL" id="SET72367.1"/>
    </source>
</evidence>
<keyword evidence="4 6" id="KW-1133">Transmembrane helix</keyword>
<accession>A0A1I0GMX2</accession>
<dbReference type="PANTHER" id="PTHR33545:SF5">
    <property type="entry name" value="UPF0750 MEMBRANE PROTEIN YITT"/>
    <property type="match status" value="1"/>
</dbReference>
<dbReference type="Gene3D" id="3.30.70.120">
    <property type="match status" value="1"/>
</dbReference>
<evidence type="ECO:0000256" key="1">
    <source>
        <dbReference type="ARBA" id="ARBA00004651"/>
    </source>
</evidence>
<dbReference type="InterPro" id="IPR015867">
    <property type="entry name" value="N-reg_PII/ATP_PRibTrfase_C"/>
</dbReference>
<evidence type="ECO:0000256" key="4">
    <source>
        <dbReference type="ARBA" id="ARBA00022989"/>
    </source>
</evidence>
<protein>
    <submittedName>
        <fullName evidence="8">Uncharacterized membrane-anchored protein YitT, contains DUF161 and DUF2179 domains</fullName>
    </submittedName>
</protein>
<organism evidence="8 9">
    <name type="scientific">Enterocloster lavalensis</name>
    <dbReference type="NCBI Taxonomy" id="460384"/>
    <lineage>
        <taxon>Bacteria</taxon>
        <taxon>Bacillati</taxon>
        <taxon>Bacillota</taxon>
        <taxon>Clostridia</taxon>
        <taxon>Lachnospirales</taxon>
        <taxon>Lachnospiraceae</taxon>
        <taxon>Enterocloster</taxon>
    </lineage>
</organism>
<feature type="transmembrane region" description="Helical" evidence="6">
    <location>
        <begin position="121"/>
        <end position="142"/>
    </location>
</feature>
<comment type="subcellular location">
    <subcellularLocation>
        <location evidence="1">Cell membrane</location>
        <topology evidence="1">Multi-pass membrane protein</topology>
    </subcellularLocation>
</comment>
<dbReference type="Proteomes" id="UP000198508">
    <property type="component" value="Unassembled WGS sequence"/>
</dbReference>
<evidence type="ECO:0000256" key="2">
    <source>
        <dbReference type="ARBA" id="ARBA00022475"/>
    </source>
</evidence>
<dbReference type="GeneID" id="93278793"/>
<dbReference type="InterPro" id="IPR003740">
    <property type="entry name" value="YitT"/>
</dbReference>
<feature type="transmembrane region" description="Helical" evidence="6">
    <location>
        <begin position="163"/>
        <end position="182"/>
    </location>
</feature>
<dbReference type="PANTHER" id="PTHR33545">
    <property type="entry name" value="UPF0750 MEMBRANE PROTEIN YITT-RELATED"/>
    <property type="match status" value="1"/>
</dbReference>
<evidence type="ECO:0000259" key="7">
    <source>
        <dbReference type="Pfam" id="PF10035"/>
    </source>
</evidence>
<evidence type="ECO:0000256" key="6">
    <source>
        <dbReference type="SAM" id="Phobius"/>
    </source>
</evidence>
<dbReference type="InterPro" id="IPR019264">
    <property type="entry name" value="DUF2179"/>
</dbReference>
<dbReference type="InterPro" id="IPR051461">
    <property type="entry name" value="UPF0750_membrane"/>
</dbReference>
<gene>
    <name evidence="8" type="ORF">SAMN05216313_11299</name>
</gene>
<dbReference type="EMBL" id="FOIM01000012">
    <property type="protein sequence ID" value="SET72367.1"/>
    <property type="molecule type" value="Genomic_DNA"/>
</dbReference>
<feature type="transmembrane region" description="Helical" evidence="6">
    <location>
        <begin position="92"/>
        <end position="109"/>
    </location>
</feature>
<dbReference type="PIRSF" id="PIRSF006483">
    <property type="entry name" value="Membrane_protein_YitT"/>
    <property type="match status" value="1"/>
</dbReference>
<dbReference type="Pfam" id="PF02588">
    <property type="entry name" value="YitT_membrane"/>
    <property type="match status" value="1"/>
</dbReference>
<feature type="domain" description="DUF2179" evidence="7">
    <location>
        <begin position="234"/>
        <end position="281"/>
    </location>
</feature>
<dbReference type="Pfam" id="PF10035">
    <property type="entry name" value="DUF2179"/>
    <property type="match status" value="1"/>
</dbReference>
<evidence type="ECO:0000256" key="5">
    <source>
        <dbReference type="ARBA" id="ARBA00023136"/>
    </source>
</evidence>
<keyword evidence="9" id="KW-1185">Reference proteome</keyword>
<feature type="transmembrane region" description="Helical" evidence="6">
    <location>
        <begin position="68"/>
        <end position="85"/>
    </location>
</feature>
<dbReference type="RefSeq" id="WP_092364351.1">
    <property type="nucleotide sequence ID" value="NZ_DAINWJ010000021.1"/>
</dbReference>
<feature type="transmembrane region" description="Helical" evidence="6">
    <location>
        <begin position="188"/>
        <end position="206"/>
    </location>
</feature>
<dbReference type="GO" id="GO:0005886">
    <property type="term" value="C:plasma membrane"/>
    <property type="evidence" value="ECO:0007669"/>
    <property type="project" value="UniProtKB-SubCell"/>
</dbReference>
<evidence type="ECO:0000256" key="3">
    <source>
        <dbReference type="ARBA" id="ARBA00022692"/>
    </source>
</evidence>
<reference evidence="9" key="1">
    <citation type="submission" date="2016-10" db="EMBL/GenBank/DDBJ databases">
        <authorList>
            <person name="Varghese N."/>
            <person name="Submissions S."/>
        </authorList>
    </citation>
    <scope>NUCLEOTIDE SEQUENCE [LARGE SCALE GENOMIC DNA]</scope>
    <source>
        <strain evidence="9">NLAE-zl-G277</strain>
    </source>
</reference>
<proteinExistence type="predicted"/>
<name>A0A1I0GMX2_9FIRM</name>
<evidence type="ECO:0000313" key="9">
    <source>
        <dbReference type="Proteomes" id="UP000198508"/>
    </source>
</evidence>
<sequence length="297" mass="32589">MEARRNKIHGEPHHLFWSICGVVFFAAAYRWFLVPAGLYGGGFTGIAQLIKLFLQEIVGIGIPEEMDLTGVIFWCINLPLFALGYKCLGGKFLYRTILAVFIQSLLLTFIPAPSSPLLDDLLLNCMIGGALSGLGVGMTLRAGGSGGGLDILGMYCAKKLPDFSVGKINVLINALIYLVAAIRYDFEIAAYSMVFAVAAGFVTDCTHDQNIKIAAFIVTENKMLGDRISKAVCRGVTSWEGWGEHSRQGKTVHMVVVSKYELQGIKRLIKQEDPQAFVMILLPETTMGNFEKRLEVL</sequence>
<feature type="transmembrane region" description="Helical" evidence="6">
    <location>
        <begin position="12"/>
        <end position="32"/>
    </location>
</feature>
<dbReference type="STRING" id="460384.SAMN05216313_11299"/>